<dbReference type="InterPro" id="IPR005186">
    <property type="entry name" value="FlaG"/>
</dbReference>
<accession>A0ABZ2YAG1</accession>
<dbReference type="PANTHER" id="PTHR37166:SF1">
    <property type="entry name" value="PROTEIN FLAG"/>
    <property type="match status" value="1"/>
</dbReference>
<reference evidence="1 2" key="1">
    <citation type="submission" date="2023-03" db="EMBL/GenBank/DDBJ databases">
        <title>Novel Species.</title>
        <authorList>
            <person name="Ma S."/>
        </authorList>
    </citation>
    <scope>NUCLEOTIDE SEQUENCE [LARGE SCALE GENOMIC DNA]</scope>
    <source>
        <strain evidence="1 2">B11</strain>
    </source>
</reference>
<gene>
    <name evidence="1" type="ORF">QBE54_10290</name>
</gene>
<dbReference type="RefSeq" id="WP_369018110.1">
    <property type="nucleotide sequence ID" value="NZ_CP121689.1"/>
</dbReference>
<dbReference type="Pfam" id="PF03646">
    <property type="entry name" value="FlaG"/>
    <property type="match status" value="1"/>
</dbReference>
<dbReference type="Gene3D" id="3.30.160.170">
    <property type="entry name" value="FlaG-like"/>
    <property type="match status" value="1"/>
</dbReference>
<dbReference type="EMBL" id="CP121689">
    <property type="protein sequence ID" value="WZL75957.1"/>
    <property type="molecule type" value="Genomic_DNA"/>
</dbReference>
<keyword evidence="1" id="KW-0282">Flagellum</keyword>
<dbReference type="Proteomes" id="UP001461341">
    <property type="component" value="Chromosome"/>
</dbReference>
<evidence type="ECO:0000313" key="2">
    <source>
        <dbReference type="Proteomes" id="UP001461341"/>
    </source>
</evidence>
<protein>
    <submittedName>
        <fullName evidence="1">Flagellar protein FlaG</fullName>
    </submittedName>
</protein>
<keyword evidence="2" id="KW-1185">Reference proteome</keyword>
<dbReference type="PANTHER" id="PTHR37166">
    <property type="entry name" value="PROTEIN FLAG"/>
    <property type="match status" value="1"/>
</dbReference>
<dbReference type="InterPro" id="IPR035924">
    <property type="entry name" value="FlaG-like_sf"/>
</dbReference>
<keyword evidence="1" id="KW-0969">Cilium</keyword>
<evidence type="ECO:0000313" key="1">
    <source>
        <dbReference type="EMBL" id="WZL75957.1"/>
    </source>
</evidence>
<sequence length="127" mass="14608">MRVNPPGEQAIAQNRLIDTQDVLDKASSLEKTQVALEVAFLQKKNQEASVEKVDFNKLQEIIDALNQFMRTLDIELRFQIHEPTHEVIARLINKETGEVIREIPPEKFLDMLAKLQELAGLFVDELR</sequence>
<keyword evidence="1" id="KW-0966">Cell projection</keyword>
<proteinExistence type="predicted"/>
<organism evidence="1 2">
    <name type="scientific">Thermatribacter velox</name>
    <dbReference type="NCBI Taxonomy" id="3039681"/>
    <lineage>
        <taxon>Bacteria</taxon>
        <taxon>Pseudomonadati</taxon>
        <taxon>Atribacterota</taxon>
        <taxon>Atribacteria</taxon>
        <taxon>Atribacterales</taxon>
        <taxon>Thermatribacteraceae</taxon>
        <taxon>Thermatribacter</taxon>
    </lineage>
</organism>
<dbReference type="SUPFAM" id="SSF160214">
    <property type="entry name" value="FlaG-like"/>
    <property type="match status" value="1"/>
</dbReference>
<name>A0ABZ2YAG1_9BACT</name>